<reference evidence="1 2" key="1">
    <citation type="journal article" date="2010" name="PLoS Biol.">
        <title>Multi-platform next-generation sequencing of the domestic turkey (Meleagris gallopavo): genome assembly and analysis.</title>
        <authorList>
            <person name="Dalloul R.A."/>
            <person name="Long J.A."/>
            <person name="Zimin A.V."/>
            <person name="Aslam L."/>
            <person name="Beal K."/>
            <person name="Blomberg L.A."/>
            <person name="Bouffard P."/>
            <person name="Burt D.W."/>
            <person name="Crasta O."/>
            <person name="Crooijmans R.P."/>
            <person name="Cooper K."/>
            <person name="Coulombe R.A."/>
            <person name="De S."/>
            <person name="Delany M.E."/>
            <person name="Dodgson J.B."/>
            <person name="Dong J.J."/>
            <person name="Evans C."/>
            <person name="Frederickson K.M."/>
            <person name="Flicek P."/>
            <person name="Florea L."/>
            <person name="Folkerts O."/>
            <person name="Groenen M.A."/>
            <person name="Harkins T.T."/>
            <person name="Herrero J."/>
            <person name="Hoffmann S."/>
            <person name="Megens H.J."/>
            <person name="Jiang A."/>
            <person name="de Jong P."/>
            <person name="Kaiser P."/>
            <person name="Kim H."/>
            <person name="Kim K.W."/>
            <person name="Kim S."/>
            <person name="Langenberger D."/>
            <person name="Lee M.K."/>
            <person name="Lee T."/>
            <person name="Mane S."/>
            <person name="Marcais G."/>
            <person name="Marz M."/>
            <person name="McElroy A.P."/>
            <person name="Modise T."/>
            <person name="Nefedov M."/>
            <person name="Notredame C."/>
            <person name="Paton I.R."/>
            <person name="Payne W.S."/>
            <person name="Pertea G."/>
            <person name="Prickett D."/>
            <person name="Puiu D."/>
            <person name="Qioa D."/>
            <person name="Raineri E."/>
            <person name="Ruffier M."/>
            <person name="Salzberg S.L."/>
            <person name="Schatz M.C."/>
            <person name="Scheuring C."/>
            <person name="Schmidt C.J."/>
            <person name="Schroeder S."/>
            <person name="Searle S.M."/>
            <person name="Smith E.J."/>
            <person name="Smith J."/>
            <person name="Sonstegard T.S."/>
            <person name="Stadler P.F."/>
            <person name="Tafer H."/>
            <person name="Tu Z.J."/>
            <person name="Van Tassell C.P."/>
            <person name="Vilella A.J."/>
            <person name="Williams K.P."/>
            <person name="Yorke J.A."/>
            <person name="Zhang L."/>
            <person name="Zhang H.B."/>
            <person name="Zhang X."/>
            <person name="Zhang Y."/>
            <person name="Reed K.M."/>
        </authorList>
    </citation>
    <scope>NUCLEOTIDE SEQUENCE [LARGE SCALE GENOMIC DNA]</scope>
</reference>
<protein>
    <submittedName>
        <fullName evidence="1">Uncharacterized protein</fullName>
    </submittedName>
</protein>
<reference evidence="1" key="2">
    <citation type="submission" date="2025-08" db="UniProtKB">
        <authorList>
            <consortium name="Ensembl"/>
        </authorList>
    </citation>
    <scope>IDENTIFICATION</scope>
</reference>
<dbReference type="AlphaFoldDB" id="A0A803YDK2"/>
<name>A0A803YDK2_MELGA</name>
<dbReference type="GeneTree" id="ENSGT00960000189713"/>
<sequence>MAEDLEKFIEDQKAKLAQDKAELENDPPYMEIRVRVLNSFSEFKHISRVSL</sequence>
<dbReference type="InParanoid" id="A0A803YDK2"/>
<evidence type="ECO:0000313" key="1">
    <source>
        <dbReference type="Ensembl" id="ENSMGAP00000029849.1"/>
    </source>
</evidence>
<keyword evidence="2" id="KW-1185">Reference proteome</keyword>
<dbReference type="Proteomes" id="UP000001645">
    <property type="component" value="Chromosome 3"/>
</dbReference>
<proteinExistence type="predicted"/>
<reference evidence="1" key="3">
    <citation type="submission" date="2025-09" db="UniProtKB">
        <authorList>
            <consortium name="Ensembl"/>
        </authorList>
    </citation>
    <scope>IDENTIFICATION</scope>
</reference>
<dbReference type="Ensembl" id="ENSMGAT00000025765.1">
    <property type="protein sequence ID" value="ENSMGAP00000029849.1"/>
    <property type="gene ID" value="ENSMGAG00000020712.1"/>
</dbReference>
<organism evidence="1 2">
    <name type="scientific">Meleagris gallopavo</name>
    <name type="common">Wild turkey</name>
    <dbReference type="NCBI Taxonomy" id="9103"/>
    <lineage>
        <taxon>Eukaryota</taxon>
        <taxon>Metazoa</taxon>
        <taxon>Chordata</taxon>
        <taxon>Craniata</taxon>
        <taxon>Vertebrata</taxon>
        <taxon>Euteleostomi</taxon>
        <taxon>Archelosauria</taxon>
        <taxon>Archosauria</taxon>
        <taxon>Dinosauria</taxon>
        <taxon>Saurischia</taxon>
        <taxon>Theropoda</taxon>
        <taxon>Coelurosauria</taxon>
        <taxon>Aves</taxon>
        <taxon>Neognathae</taxon>
        <taxon>Galloanserae</taxon>
        <taxon>Galliformes</taxon>
        <taxon>Phasianidae</taxon>
        <taxon>Meleagridinae</taxon>
        <taxon>Meleagris</taxon>
    </lineage>
</organism>
<evidence type="ECO:0000313" key="2">
    <source>
        <dbReference type="Proteomes" id="UP000001645"/>
    </source>
</evidence>
<accession>A0A803YDK2</accession>